<evidence type="ECO:0000259" key="1">
    <source>
        <dbReference type="Pfam" id="PF09376"/>
    </source>
</evidence>
<sequence length="290" mass="33785">MTTKSVLNRSKVKLEVLAKIESSGISLYFCLLKKLYDLSKAENFYVIGCVETARSSEYSDIYFRYQVERYLDENKDKRQTFEELLQRFGIQPQEDLKPCFLQLREKAGWDDEKLSFFSVKYDAAQQRICYTNPVPIRRYFSVLDNQNVIGDAQLAQRISSTSDSAQNLALQNMLKQTLKFPDYKVLMSYVRTSELKAPIRVEFFETGNWQNIVPFVYAVSQPYSSFGLPIFLYFADKIARVPKSVISTVTTELLMKKAVEYVTKNPQGDMHFVQIVNALLNKFRRDFTQR</sequence>
<feature type="domain" description="NurA" evidence="1">
    <location>
        <begin position="168"/>
        <end position="241"/>
    </location>
</feature>
<name>A0A395M269_9BACT</name>
<evidence type="ECO:0000313" key="2">
    <source>
        <dbReference type="EMBL" id="RFM24308.1"/>
    </source>
</evidence>
<protein>
    <recommendedName>
        <fullName evidence="1">NurA domain-containing protein</fullName>
    </recommendedName>
</protein>
<comment type="caution">
    <text evidence="2">The sequence shown here is derived from an EMBL/GenBank/DDBJ whole genome shotgun (WGS) entry which is preliminary data.</text>
</comment>
<dbReference type="AlphaFoldDB" id="A0A395M269"/>
<organism evidence="2 3">
    <name type="scientific">Candidatus Thermochlorobacter aerophilus</name>
    <dbReference type="NCBI Taxonomy" id="1868324"/>
    <lineage>
        <taxon>Bacteria</taxon>
        <taxon>Pseudomonadati</taxon>
        <taxon>Chlorobiota</taxon>
        <taxon>Chlorobiia</taxon>
        <taxon>Chlorobiales</taxon>
        <taxon>Candidatus Thermochlorobacteriaceae</taxon>
        <taxon>Candidatus Thermochlorobacter</taxon>
    </lineage>
</organism>
<gene>
    <name evidence="2" type="ORF">D0433_06455</name>
</gene>
<dbReference type="InterPro" id="IPR018977">
    <property type="entry name" value="NurA_domain"/>
</dbReference>
<accession>A0A395M269</accession>
<dbReference type="Pfam" id="PF09376">
    <property type="entry name" value="NurA"/>
    <property type="match status" value="1"/>
</dbReference>
<dbReference type="EMBL" id="PHFL01000043">
    <property type="protein sequence ID" value="RFM24308.1"/>
    <property type="molecule type" value="Genomic_DNA"/>
</dbReference>
<evidence type="ECO:0000313" key="3">
    <source>
        <dbReference type="Proteomes" id="UP000266389"/>
    </source>
</evidence>
<reference evidence="2 3" key="1">
    <citation type="journal article" date="2011" name="ISME J.">
        <title>Community ecology of hot spring cyanobacterial mats: predominant populations and their functional potential.</title>
        <authorList>
            <person name="Klatt C.G."/>
            <person name="Wood J.M."/>
            <person name="Rusch D.B."/>
            <person name="Bateson M.M."/>
            <person name="Hamamura N."/>
            <person name="Heidelberg J.F."/>
            <person name="Grossman A.R."/>
            <person name="Bhaya D."/>
            <person name="Cohan F.M."/>
            <person name="Kuhl M."/>
            <person name="Bryant D.A."/>
            <person name="Ward D.M."/>
        </authorList>
    </citation>
    <scope>NUCLEOTIDE SEQUENCE [LARGE SCALE GENOMIC DNA]</scope>
    <source>
        <strain evidence="2">OS</strain>
    </source>
</reference>
<proteinExistence type="predicted"/>
<dbReference type="Proteomes" id="UP000266389">
    <property type="component" value="Unassembled WGS sequence"/>
</dbReference>